<dbReference type="Proteomes" id="UP000441754">
    <property type="component" value="Unassembled WGS sequence"/>
</dbReference>
<dbReference type="Gene3D" id="2.40.128.110">
    <property type="entry name" value="Lipid/polyisoprenoid-binding, YceI-like"/>
    <property type="match status" value="1"/>
</dbReference>
<comment type="caution">
    <text evidence="3">The sequence shown here is derived from an EMBL/GenBank/DDBJ whole genome shotgun (WGS) entry which is preliminary data.</text>
</comment>
<dbReference type="InterPro" id="IPR036761">
    <property type="entry name" value="TTHA0802/YceI-like_sf"/>
</dbReference>
<evidence type="ECO:0000256" key="1">
    <source>
        <dbReference type="SAM" id="SignalP"/>
    </source>
</evidence>
<protein>
    <submittedName>
        <fullName evidence="3">YceI family protein</fullName>
    </submittedName>
</protein>
<organism evidence="3 4">
    <name type="scientific">Larkinella terrae</name>
    <dbReference type="NCBI Taxonomy" id="2025311"/>
    <lineage>
        <taxon>Bacteria</taxon>
        <taxon>Pseudomonadati</taxon>
        <taxon>Bacteroidota</taxon>
        <taxon>Cytophagia</taxon>
        <taxon>Cytophagales</taxon>
        <taxon>Spirosomataceae</taxon>
        <taxon>Larkinella</taxon>
    </lineage>
</organism>
<dbReference type="PANTHER" id="PTHR34406">
    <property type="entry name" value="PROTEIN YCEI"/>
    <property type="match status" value="1"/>
</dbReference>
<feature type="signal peptide" evidence="1">
    <location>
        <begin position="1"/>
        <end position="19"/>
    </location>
</feature>
<feature type="chain" id="PRO_5029536031" evidence="1">
    <location>
        <begin position="20"/>
        <end position="187"/>
    </location>
</feature>
<dbReference type="EMBL" id="WJXZ01000014">
    <property type="protein sequence ID" value="MRS64802.1"/>
    <property type="molecule type" value="Genomic_DNA"/>
</dbReference>
<evidence type="ECO:0000259" key="2">
    <source>
        <dbReference type="SMART" id="SM00867"/>
    </source>
</evidence>
<keyword evidence="4" id="KW-1185">Reference proteome</keyword>
<accession>A0A7K0ESQ8</accession>
<dbReference type="SMART" id="SM00867">
    <property type="entry name" value="YceI"/>
    <property type="match status" value="1"/>
</dbReference>
<gene>
    <name evidence="3" type="ORF">GJJ30_26120</name>
</gene>
<proteinExistence type="predicted"/>
<dbReference type="AlphaFoldDB" id="A0A7K0ESQ8"/>
<feature type="domain" description="Lipid/polyisoprenoid-binding YceI-like" evidence="2">
    <location>
        <begin position="26"/>
        <end position="183"/>
    </location>
</feature>
<dbReference type="OrthoDB" id="116832at2"/>
<name>A0A7K0ESQ8_9BACT</name>
<evidence type="ECO:0000313" key="4">
    <source>
        <dbReference type="Proteomes" id="UP000441754"/>
    </source>
</evidence>
<keyword evidence="1" id="KW-0732">Signal</keyword>
<reference evidence="3 4" key="1">
    <citation type="journal article" date="2018" name="Antonie Van Leeuwenhoek">
        <title>Larkinella terrae sp. nov., isolated from soil on Jeju Island, South Korea.</title>
        <authorList>
            <person name="Ten L.N."/>
            <person name="Jeon J."/>
            <person name="Park S.J."/>
            <person name="Park S."/>
            <person name="Lee S.Y."/>
            <person name="Kim M.K."/>
            <person name="Jung H.Y."/>
        </authorList>
    </citation>
    <scope>NUCLEOTIDE SEQUENCE [LARGE SCALE GENOMIC DNA]</scope>
    <source>
        <strain evidence="3 4">KCTC 52001</strain>
    </source>
</reference>
<dbReference type="SUPFAM" id="SSF101874">
    <property type="entry name" value="YceI-like"/>
    <property type="match status" value="1"/>
</dbReference>
<sequence>MLHLLLLSNWLLTQSMPFAFLPNRLKMVVDKTHSTVTYTMKHPMHTWDGVSHEVSGAFIYNPDTRQIESGALAIKIASFDSKNANRDSHAIEVLEGLKYPLVTFTTQEVHINTGGALVIVGKLTFHGVTRPVTCQAKLLETGNEFRIEGSFPVSLSDFLIDRPSLMMVPVEDVMTLKFDLIFRNPSS</sequence>
<evidence type="ECO:0000313" key="3">
    <source>
        <dbReference type="EMBL" id="MRS64802.1"/>
    </source>
</evidence>
<dbReference type="PANTHER" id="PTHR34406:SF1">
    <property type="entry name" value="PROTEIN YCEI"/>
    <property type="match status" value="1"/>
</dbReference>
<dbReference type="InterPro" id="IPR007372">
    <property type="entry name" value="Lipid/polyisoprenoid-bd_YceI"/>
</dbReference>
<dbReference type="RefSeq" id="WP_154178109.1">
    <property type="nucleotide sequence ID" value="NZ_WJXZ01000014.1"/>
</dbReference>
<dbReference type="Pfam" id="PF04264">
    <property type="entry name" value="YceI"/>
    <property type="match status" value="1"/>
</dbReference>